<dbReference type="InterPro" id="IPR001668">
    <property type="entry name" value="Mob_Pre"/>
</dbReference>
<evidence type="ECO:0000313" key="2">
    <source>
        <dbReference type="EMBL" id="KAA6325786.1"/>
    </source>
</evidence>
<protein>
    <recommendedName>
        <fullName evidence="3">Plasmid recombination enzyme</fullName>
    </recommendedName>
</protein>
<organism evidence="2">
    <name type="scientific">termite gut metagenome</name>
    <dbReference type="NCBI Taxonomy" id="433724"/>
    <lineage>
        <taxon>unclassified sequences</taxon>
        <taxon>metagenomes</taxon>
        <taxon>organismal metagenomes</taxon>
    </lineage>
</organism>
<feature type="region of interest" description="Disordered" evidence="1">
    <location>
        <begin position="58"/>
        <end position="86"/>
    </location>
</feature>
<dbReference type="EMBL" id="SNRY01002294">
    <property type="protein sequence ID" value="KAA6325786.1"/>
    <property type="molecule type" value="Genomic_DNA"/>
</dbReference>
<dbReference type="CDD" id="cd17242">
    <property type="entry name" value="MobM_relaxase"/>
    <property type="match status" value="1"/>
</dbReference>
<proteinExistence type="predicted"/>
<dbReference type="AlphaFoldDB" id="A0A5J4QVD6"/>
<comment type="caution">
    <text evidence="2">The sequence shown here is derived from an EMBL/GenBank/DDBJ whole genome shotgun (WGS) entry which is preliminary data.</text>
</comment>
<sequence length="86" mass="10109">MLSGTPEDMKRIQDEGRLDEWCQDNVDWLKKTYGVKNVVTTTLHMDGTTPHIHASVVPIVQGERRQKDSKKRKQEQEQTDKLKRKY</sequence>
<dbReference type="Gene3D" id="3.30.930.30">
    <property type="match status" value="1"/>
</dbReference>
<gene>
    <name evidence="2" type="ORF">EZS27_025042</name>
</gene>
<dbReference type="Pfam" id="PF01076">
    <property type="entry name" value="Mob_Pre"/>
    <property type="match status" value="1"/>
</dbReference>
<dbReference type="GO" id="GO:0006310">
    <property type="term" value="P:DNA recombination"/>
    <property type="evidence" value="ECO:0007669"/>
    <property type="project" value="InterPro"/>
</dbReference>
<feature type="compositionally biased region" description="Basic and acidic residues" evidence="1">
    <location>
        <begin position="74"/>
        <end position="86"/>
    </location>
</feature>
<accession>A0A5J4QVD6</accession>
<reference evidence="2" key="1">
    <citation type="submission" date="2019-03" db="EMBL/GenBank/DDBJ databases">
        <title>Single cell metagenomics reveals metabolic interactions within the superorganism composed of flagellate Streblomastix strix and complex community of Bacteroidetes bacteria on its surface.</title>
        <authorList>
            <person name="Treitli S.C."/>
            <person name="Kolisko M."/>
            <person name="Husnik F."/>
            <person name="Keeling P."/>
            <person name="Hampl V."/>
        </authorList>
    </citation>
    <scope>NUCLEOTIDE SEQUENCE</scope>
    <source>
        <strain evidence="2">STM</strain>
    </source>
</reference>
<name>A0A5J4QVD6_9ZZZZ</name>
<evidence type="ECO:0008006" key="3">
    <source>
        <dbReference type="Google" id="ProtNLM"/>
    </source>
</evidence>
<dbReference type="GO" id="GO:0003677">
    <property type="term" value="F:DNA binding"/>
    <property type="evidence" value="ECO:0007669"/>
    <property type="project" value="InterPro"/>
</dbReference>
<evidence type="ECO:0000256" key="1">
    <source>
        <dbReference type="SAM" id="MobiDB-lite"/>
    </source>
</evidence>